<dbReference type="PROSITE" id="PS51318">
    <property type="entry name" value="TAT"/>
    <property type="match status" value="1"/>
</dbReference>
<evidence type="ECO:0000256" key="9">
    <source>
        <dbReference type="PROSITE-ProRule" id="PRU01373"/>
    </source>
</evidence>
<comment type="similarity">
    <text evidence="2">Belongs to the YkuD family.</text>
</comment>
<evidence type="ECO:0000256" key="8">
    <source>
        <dbReference type="ARBA" id="ARBA00023316"/>
    </source>
</evidence>
<dbReference type="PANTHER" id="PTHR30582">
    <property type="entry name" value="L,D-TRANSPEPTIDASE"/>
    <property type="match status" value="1"/>
</dbReference>
<protein>
    <submittedName>
        <fullName evidence="13">L,D-transpeptidase</fullName>
    </submittedName>
</protein>
<evidence type="ECO:0000256" key="10">
    <source>
        <dbReference type="SAM" id="MobiDB-lite"/>
    </source>
</evidence>
<dbReference type="Pfam" id="PF03734">
    <property type="entry name" value="YkuD"/>
    <property type="match status" value="1"/>
</dbReference>
<reference evidence="13 14" key="1">
    <citation type="submission" date="2019-04" db="EMBL/GenBank/DDBJ databases">
        <title>Mesorhizobium composti sp. nov., isolated from compost.</title>
        <authorList>
            <person name="Lin S.-Y."/>
            <person name="Hameed A."/>
            <person name="Hsieh Y.-T."/>
            <person name="Young C.-C."/>
        </authorList>
    </citation>
    <scope>NUCLEOTIDE SEQUENCE [LARGE SCALE GENOMIC DNA]</scope>
    <source>
        <strain evidence="13 14">CC-YTH430</strain>
    </source>
</reference>
<dbReference type="Gene3D" id="2.40.440.10">
    <property type="entry name" value="L,D-transpeptidase catalytic domain-like"/>
    <property type="match status" value="1"/>
</dbReference>
<evidence type="ECO:0000313" key="13">
    <source>
        <dbReference type="EMBL" id="THF56160.1"/>
    </source>
</evidence>
<dbReference type="PANTHER" id="PTHR30582:SF24">
    <property type="entry name" value="L,D-TRANSPEPTIDASE ERFK_SRFK-RELATED"/>
    <property type="match status" value="1"/>
</dbReference>
<sequence length="232" mass="25510">MTFQFSRRSILIGSSLVAASALAGCTSVPAPSLQAEAAPRFPPPPALPEPPPPSDHAAMYAAVEDGGYALPAIPYTKVDARFLRQTVPNPTGEPAGTLVVNTAEKFLYFVQKDGTARRYGVGLGRQGYSWKGRAVVQRKRKWPTWTPPDAMIKRDPKLEKWRQGMPPGLDNPLGSRALYIFKDGQDTLYRIHGSPQWRTIGKSASSGCVRMFNQDVMDLYERVPSKTPLLVI</sequence>
<keyword evidence="7 9" id="KW-0573">Peptidoglycan synthesis</keyword>
<keyword evidence="4" id="KW-0808">Transferase</keyword>
<dbReference type="SUPFAM" id="SSF141523">
    <property type="entry name" value="L,D-transpeptidase catalytic domain-like"/>
    <property type="match status" value="1"/>
</dbReference>
<dbReference type="InterPro" id="IPR006311">
    <property type="entry name" value="TAT_signal"/>
</dbReference>
<dbReference type="Proteomes" id="UP000306441">
    <property type="component" value="Unassembled WGS sequence"/>
</dbReference>
<evidence type="ECO:0000256" key="6">
    <source>
        <dbReference type="ARBA" id="ARBA00022960"/>
    </source>
</evidence>
<feature type="region of interest" description="Disordered" evidence="10">
    <location>
        <begin position="35"/>
        <end position="54"/>
    </location>
</feature>
<feature type="chain" id="PRO_5045817439" evidence="11">
    <location>
        <begin position="24"/>
        <end position="232"/>
    </location>
</feature>
<proteinExistence type="inferred from homology"/>
<keyword evidence="8 9" id="KW-0961">Cell wall biogenesis/degradation</keyword>
<dbReference type="EMBL" id="SSNY01000009">
    <property type="protein sequence ID" value="THF56160.1"/>
    <property type="molecule type" value="Genomic_DNA"/>
</dbReference>
<dbReference type="InterPro" id="IPR038063">
    <property type="entry name" value="Transpep_catalytic_dom"/>
</dbReference>
<dbReference type="InterPro" id="IPR050979">
    <property type="entry name" value="LD-transpeptidase"/>
</dbReference>
<name>A0ABY2Q4N3_9HYPH</name>
<dbReference type="PROSITE" id="PS51257">
    <property type="entry name" value="PROKAR_LIPOPROTEIN"/>
    <property type="match status" value="1"/>
</dbReference>
<comment type="pathway">
    <text evidence="1 9">Cell wall biogenesis; peptidoglycan biosynthesis.</text>
</comment>
<organism evidence="13 14">
    <name type="scientific">Ollibium composti</name>
    <dbReference type="NCBI Taxonomy" id="2675109"/>
    <lineage>
        <taxon>Bacteria</taxon>
        <taxon>Pseudomonadati</taxon>
        <taxon>Pseudomonadota</taxon>
        <taxon>Alphaproteobacteria</taxon>
        <taxon>Hyphomicrobiales</taxon>
        <taxon>Phyllobacteriaceae</taxon>
        <taxon>Ollibium</taxon>
    </lineage>
</organism>
<keyword evidence="14" id="KW-1185">Reference proteome</keyword>
<feature type="active site" description="Nucleophile" evidence="9">
    <location>
        <position position="208"/>
    </location>
</feature>
<accession>A0ABY2Q4N3</accession>
<keyword evidence="6 9" id="KW-0133">Cell shape</keyword>
<evidence type="ECO:0000256" key="2">
    <source>
        <dbReference type="ARBA" id="ARBA00005992"/>
    </source>
</evidence>
<gene>
    <name evidence="13" type="ORF">E6C48_15970</name>
</gene>
<feature type="active site" description="Proton donor/acceptor" evidence="9">
    <location>
        <position position="192"/>
    </location>
</feature>
<evidence type="ECO:0000256" key="7">
    <source>
        <dbReference type="ARBA" id="ARBA00022984"/>
    </source>
</evidence>
<evidence type="ECO:0000256" key="11">
    <source>
        <dbReference type="SAM" id="SignalP"/>
    </source>
</evidence>
<keyword evidence="11" id="KW-0732">Signal</keyword>
<evidence type="ECO:0000256" key="1">
    <source>
        <dbReference type="ARBA" id="ARBA00004752"/>
    </source>
</evidence>
<feature type="domain" description="L,D-TPase catalytic" evidence="12">
    <location>
        <begin position="96"/>
        <end position="232"/>
    </location>
</feature>
<evidence type="ECO:0000313" key="14">
    <source>
        <dbReference type="Proteomes" id="UP000306441"/>
    </source>
</evidence>
<keyword evidence="3" id="KW-0328">Glycosyltransferase</keyword>
<evidence type="ECO:0000256" key="3">
    <source>
        <dbReference type="ARBA" id="ARBA00022676"/>
    </source>
</evidence>
<evidence type="ECO:0000256" key="4">
    <source>
        <dbReference type="ARBA" id="ARBA00022679"/>
    </source>
</evidence>
<feature type="signal peptide" evidence="11">
    <location>
        <begin position="1"/>
        <end position="23"/>
    </location>
</feature>
<keyword evidence="5" id="KW-0378">Hydrolase</keyword>
<dbReference type="PROSITE" id="PS52029">
    <property type="entry name" value="LD_TPASE"/>
    <property type="match status" value="1"/>
</dbReference>
<dbReference type="InterPro" id="IPR005490">
    <property type="entry name" value="LD_TPept_cat_dom"/>
</dbReference>
<comment type="caution">
    <text evidence="13">The sequence shown here is derived from an EMBL/GenBank/DDBJ whole genome shotgun (WGS) entry which is preliminary data.</text>
</comment>
<evidence type="ECO:0000259" key="12">
    <source>
        <dbReference type="PROSITE" id="PS52029"/>
    </source>
</evidence>
<evidence type="ECO:0000256" key="5">
    <source>
        <dbReference type="ARBA" id="ARBA00022801"/>
    </source>
</evidence>
<feature type="compositionally biased region" description="Pro residues" evidence="10">
    <location>
        <begin position="40"/>
        <end position="54"/>
    </location>
</feature>
<dbReference type="CDD" id="cd16913">
    <property type="entry name" value="YkuD_like"/>
    <property type="match status" value="1"/>
</dbReference>